<evidence type="ECO:0000256" key="1">
    <source>
        <dbReference type="SAM" id="Phobius"/>
    </source>
</evidence>
<comment type="caution">
    <text evidence="2">The sequence shown here is derived from an EMBL/GenBank/DDBJ whole genome shotgun (WGS) entry which is preliminary data.</text>
</comment>
<keyword evidence="1" id="KW-0472">Membrane</keyword>
<reference evidence="2 3" key="1">
    <citation type="submission" date="2020-03" db="EMBL/GenBank/DDBJ databases">
        <title>Soil Listeria distribution.</title>
        <authorList>
            <person name="Liao J."/>
            <person name="Wiedmann M."/>
        </authorList>
    </citation>
    <scope>NUCLEOTIDE SEQUENCE [LARGE SCALE GENOMIC DNA]</scope>
    <source>
        <strain evidence="2 3">FSL L7-0990</strain>
    </source>
</reference>
<evidence type="ECO:0000313" key="3">
    <source>
        <dbReference type="Proteomes" id="UP000548082"/>
    </source>
</evidence>
<proteinExistence type="predicted"/>
<evidence type="ECO:0000313" key="2">
    <source>
        <dbReference type="EMBL" id="MBC1795440.1"/>
    </source>
</evidence>
<keyword evidence="1" id="KW-1133">Transmembrane helix</keyword>
<dbReference type="EMBL" id="JAARVD010000001">
    <property type="protein sequence ID" value="MBC1795440.1"/>
    <property type="molecule type" value="Genomic_DNA"/>
</dbReference>
<keyword evidence="1" id="KW-0812">Transmembrane</keyword>
<dbReference type="RefSeq" id="WP_185544557.1">
    <property type="nucleotide sequence ID" value="NZ_JAARVD010000001.1"/>
</dbReference>
<protein>
    <submittedName>
        <fullName evidence="2">Class IIb bacteriocin, lactobin A/cerein 7B family</fullName>
    </submittedName>
</protein>
<name>A0A842AUB8_9LIST</name>
<gene>
    <name evidence="2" type="ORF">HCA55_01830</name>
</gene>
<dbReference type="AlphaFoldDB" id="A0A842AUB8"/>
<organism evidence="2 3">
    <name type="scientific">Listeria booriae</name>
    <dbReference type="NCBI Taxonomy" id="1552123"/>
    <lineage>
        <taxon>Bacteria</taxon>
        <taxon>Bacillati</taxon>
        <taxon>Bacillota</taxon>
        <taxon>Bacilli</taxon>
        <taxon>Bacillales</taxon>
        <taxon>Listeriaceae</taxon>
        <taxon>Listeria</taxon>
    </lineage>
</organism>
<dbReference type="Proteomes" id="UP000548082">
    <property type="component" value="Unassembled WGS sequence"/>
</dbReference>
<sequence length="52" mass="5308">MSLEQKFSVVSSEDLCEVNGGLIITGTLVAAGIGLFCATFGVGYAIGQAIKK</sequence>
<accession>A0A842AUB8</accession>
<feature type="transmembrane region" description="Helical" evidence="1">
    <location>
        <begin position="20"/>
        <end position="46"/>
    </location>
</feature>